<gene>
    <name evidence="1" type="ORF">PIB30_088586</name>
</gene>
<evidence type="ECO:0000313" key="1">
    <source>
        <dbReference type="EMBL" id="MED6127496.1"/>
    </source>
</evidence>
<accession>A0ABU6RTN5</accession>
<dbReference type="EMBL" id="JASCZI010031822">
    <property type="protein sequence ID" value="MED6127496.1"/>
    <property type="molecule type" value="Genomic_DNA"/>
</dbReference>
<organism evidence="1 2">
    <name type="scientific">Stylosanthes scabra</name>
    <dbReference type="NCBI Taxonomy" id="79078"/>
    <lineage>
        <taxon>Eukaryota</taxon>
        <taxon>Viridiplantae</taxon>
        <taxon>Streptophyta</taxon>
        <taxon>Embryophyta</taxon>
        <taxon>Tracheophyta</taxon>
        <taxon>Spermatophyta</taxon>
        <taxon>Magnoliopsida</taxon>
        <taxon>eudicotyledons</taxon>
        <taxon>Gunneridae</taxon>
        <taxon>Pentapetalae</taxon>
        <taxon>rosids</taxon>
        <taxon>fabids</taxon>
        <taxon>Fabales</taxon>
        <taxon>Fabaceae</taxon>
        <taxon>Papilionoideae</taxon>
        <taxon>50 kb inversion clade</taxon>
        <taxon>dalbergioids sensu lato</taxon>
        <taxon>Dalbergieae</taxon>
        <taxon>Pterocarpus clade</taxon>
        <taxon>Stylosanthes</taxon>
    </lineage>
</organism>
<evidence type="ECO:0000313" key="2">
    <source>
        <dbReference type="Proteomes" id="UP001341840"/>
    </source>
</evidence>
<proteinExistence type="predicted"/>
<comment type="caution">
    <text evidence="1">The sequence shown here is derived from an EMBL/GenBank/DDBJ whole genome shotgun (WGS) entry which is preliminary data.</text>
</comment>
<protein>
    <submittedName>
        <fullName evidence="1">Uncharacterized protein</fullName>
    </submittedName>
</protein>
<name>A0ABU6RTN5_9FABA</name>
<reference evidence="1 2" key="1">
    <citation type="journal article" date="2023" name="Plants (Basel)">
        <title>Bridging the Gap: Combining Genomics and Transcriptomics Approaches to Understand Stylosanthes scabra, an Orphan Legume from the Brazilian Caatinga.</title>
        <authorList>
            <person name="Ferreira-Neto J.R.C."/>
            <person name="da Silva M.D."/>
            <person name="Binneck E."/>
            <person name="de Melo N.F."/>
            <person name="da Silva R.H."/>
            <person name="de Melo A.L.T.M."/>
            <person name="Pandolfi V."/>
            <person name="Bustamante F.O."/>
            <person name="Brasileiro-Vidal A.C."/>
            <person name="Benko-Iseppon A.M."/>
        </authorList>
    </citation>
    <scope>NUCLEOTIDE SEQUENCE [LARGE SCALE GENOMIC DNA]</scope>
    <source>
        <tissue evidence="1">Leaves</tissue>
    </source>
</reference>
<dbReference type="Proteomes" id="UP001341840">
    <property type="component" value="Unassembled WGS sequence"/>
</dbReference>
<keyword evidence="2" id="KW-1185">Reference proteome</keyword>
<sequence>MGRRFSSDKVITGKASVGEKSSGFFNLNNHSPNLSNLNLNGLISVGVYELISEVPDLPSCHYKNVYPIVIFVNIEIGRQQKDSP</sequence>